<dbReference type="PANTHER" id="PTHR38834">
    <property type="entry name" value="PERIPLASMIC SUBSTRATE BINDING PROTEIN FAMILY 3"/>
    <property type="match status" value="1"/>
</dbReference>
<sequence length="252" mass="28760">MFKPSIFSLAKIISFHILFSAQVNASEHDKLIVLTEEWAPYNYMEDGQLTGFSVEIVEHLIRDLGANATLELYPSMRASYMLNHEPRRLFISMFKTKEREDQYQWVGPLVDSSIYFYKKKGNPLVIETLEDAKQVEMISTRHAGLVFDTLKKAGFTNLDNVSVHAKTVYEKLLHGRTDLGISESPLGTKHILREMDYPVDALVQTKVKVVDSALYIAASKDIPDTEIALWQASLDKLKTSGVYDQVLRKYHE</sequence>
<evidence type="ECO:0000256" key="1">
    <source>
        <dbReference type="SAM" id="SignalP"/>
    </source>
</evidence>
<name>A0ABV7HPC1_9GAMM</name>
<keyword evidence="4" id="KW-1185">Reference proteome</keyword>
<feature type="domain" description="Solute-binding protein family 3/N-terminal" evidence="2">
    <location>
        <begin position="34"/>
        <end position="251"/>
    </location>
</feature>
<dbReference type="Pfam" id="PF00497">
    <property type="entry name" value="SBP_bac_3"/>
    <property type="match status" value="1"/>
</dbReference>
<keyword evidence="1" id="KW-0732">Signal</keyword>
<dbReference type="PANTHER" id="PTHR38834:SF3">
    <property type="entry name" value="SOLUTE-BINDING PROTEIN FAMILY 3_N-TERMINAL DOMAIN-CONTAINING PROTEIN"/>
    <property type="match status" value="1"/>
</dbReference>
<dbReference type="EMBL" id="JBHRSZ010000009">
    <property type="protein sequence ID" value="MFC3153341.1"/>
    <property type="molecule type" value="Genomic_DNA"/>
</dbReference>
<dbReference type="Gene3D" id="3.40.190.10">
    <property type="entry name" value="Periplasmic binding protein-like II"/>
    <property type="match status" value="2"/>
</dbReference>
<comment type="caution">
    <text evidence="3">The sequence shown here is derived from an EMBL/GenBank/DDBJ whole genome shotgun (WGS) entry which is preliminary data.</text>
</comment>
<feature type="chain" id="PRO_5046437821" evidence="1">
    <location>
        <begin position="26"/>
        <end position="252"/>
    </location>
</feature>
<protein>
    <submittedName>
        <fullName evidence="3">Substrate-binding periplasmic protein</fullName>
    </submittedName>
</protein>
<evidence type="ECO:0000259" key="2">
    <source>
        <dbReference type="Pfam" id="PF00497"/>
    </source>
</evidence>
<gene>
    <name evidence="3" type="ORF">ACFOEK_20035</name>
</gene>
<feature type="signal peptide" evidence="1">
    <location>
        <begin position="1"/>
        <end position="25"/>
    </location>
</feature>
<dbReference type="RefSeq" id="WP_386723262.1">
    <property type="nucleotide sequence ID" value="NZ_JBHRSZ010000009.1"/>
</dbReference>
<dbReference type="Proteomes" id="UP001595476">
    <property type="component" value="Unassembled WGS sequence"/>
</dbReference>
<proteinExistence type="predicted"/>
<dbReference type="InterPro" id="IPR001638">
    <property type="entry name" value="Solute-binding_3/MltF_N"/>
</dbReference>
<evidence type="ECO:0000313" key="3">
    <source>
        <dbReference type="EMBL" id="MFC3153341.1"/>
    </source>
</evidence>
<evidence type="ECO:0000313" key="4">
    <source>
        <dbReference type="Proteomes" id="UP001595476"/>
    </source>
</evidence>
<accession>A0ABV7HPC1</accession>
<dbReference type="SUPFAM" id="SSF53850">
    <property type="entry name" value="Periplasmic binding protein-like II"/>
    <property type="match status" value="1"/>
</dbReference>
<organism evidence="3 4">
    <name type="scientific">Litoribrevibacter euphylliae</name>
    <dbReference type="NCBI Taxonomy" id="1834034"/>
    <lineage>
        <taxon>Bacteria</taxon>
        <taxon>Pseudomonadati</taxon>
        <taxon>Pseudomonadota</taxon>
        <taxon>Gammaproteobacteria</taxon>
        <taxon>Oceanospirillales</taxon>
        <taxon>Oceanospirillaceae</taxon>
        <taxon>Litoribrevibacter</taxon>
    </lineage>
</organism>
<reference evidence="4" key="1">
    <citation type="journal article" date="2019" name="Int. J. Syst. Evol. Microbiol.">
        <title>The Global Catalogue of Microorganisms (GCM) 10K type strain sequencing project: providing services to taxonomists for standard genome sequencing and annotation.</title>
        <authorList>
            <consortium name="The Broad Institute Genomics Platform"/>
            <consortium name="The Broad Institute Genome Sequencing Center for Infectious Disease"/>
            <person name="Wu L."/>
            <person name="Ma J."/>
        </authorList>
    </citation>
    <scope>NUCLEOTIDE SEQUENCE [LARGE SCALE GENOMIC DNA]</scope>
    <source>
        <strain evidence="4">KCTC 52438</strain>
    </source>
</reference>